<name>A0A386ZCP5_9NOCA</name>
<dbReference type="RefSeq" id="WP_120736326.1">
    <property type="nucleotide sequence ID" value="NZ_CP032568.1"/>
</dbReference>
<proteinExistence type="predicted"/>
<dbReference type="InterPro" id="IPR021708">
    <property type="entry name" value="DUF3291"/>
</dbReference>
<dbReference type="KEGG" id="nyu:D7D52_11655"/>
<evidence type="ECO:0000313" key="3">
    <source>
        <dbReference type="Proteomes" id="UP000267164"/>
    </source>
</evidence>
<protein>
    <submittedName>
        <fullName evidence="2">DUF3291 domain-containing protein</fullName>
    </submittedName>
</protein>
<dbReference type="AlphaFoldDB" id="A0A386ZCP5"/>
<dbReference type="Pfam" id="PF11695">
    <property type="entry name" value="DUF3291"/>
    <property type="match status" value="1"/>
</dbReference>
<organism evidence="2 3">
    <name type="scientific">Nocardia yunnanensis</name>
    <dbReference type="NCBI Taxonomy" id="2382165"/>
    <lineage>
        <taxon>Bacteria</taxon>
        <taxon>Bacillati</taxon>
        <taxon>Actinomycetota</taxon>
        <taxon>Actinomycetes</taxon>
        <taxon>Mycobacteriales</taxon>
        <taxon>Nocardiaceae</taxon>
        <taxon>Nocardia</taxon>
    </lineage>
</organism>
<reference evidence="2 3" key="1">
    <citation type="submission" date="2018-09" db="EMBL/GenBank/DDBJ databases">
        <title>Nocardia yunnanensis sp. nov., an actinomycete isolated from a soil sample.</title>
        <authorList>
            <person name="Zhang J."/>
        </authorList>
    </citation>
    <scope>NUCLEOTIDE SEQUENCE [LARGE SCALE GENOMIC DNA]</scope>
    <source>
        <strain evidence="2 3">CFHS0054</strain>
    </source>
</reference>
<dbReference type="OrthoDB" id="2376237at2"/>
<evidence type="ECO:0000313" key="2">
    <source>
        <dbReference type="EMBL" id="AYF74405.1"/>
    </source>
</evidence>
<gene>
    <name evidence="2" type="ORF">D7D52_11655</name>
</gene>
<accession>A0A386ZCP5</accession>
<dbReference type="EMBL" id="CP032568">
    <property type="protein sequence ID" value="AYF74405.1"/>
    <property type="molecule type" value="Genomic_DNA"/>
</dbReference>
<evidence type="ECO:0000259" key="1">
    <source>
        <dbReference type="Pfam" id="PF11695"/>
    </source>
</evidence>
<sequence>MHLAQFNIGRMIAPRGDARVAEFYDHLDEMNAVADAAPGFVWRMVDGEANDATSLRPYDRDPEMLVNLSVWESRQTLFDYVYRSGHMEYLRRRREWFLPLGEVFTALWWIPEGTIPELADAMRRLEHLREHGPTPYAFTFRQAFEPEEPQSVPVDTRSAL</sequence>
<dbReference type="SUPFAM" id="SSF54909">
    <property type="entry name" value="Dimeric alpha+beta barrel"/>
    <property type="match status" value="1"/>
</dbReference>
<dbReference type="InterPro" id="IPR011008">
    <property type="entry name" value="Dimeric_a/b-barrel"/>
</dbReference>
<dbReference type="Proteomes" id="UP000267164">
    <property type="component" value="Chromosome"/>
</dbReference>
<feature type="domain" description="DUF3291" evidence="1">
    <location>
        <begin position="3"/>
        <end position="142"/>
    </location>
</feature>
<keyword evidence="3" id="KW-1185">Reference proteome</keyword>